<feature type="non-terminal residue" evidence="5">
    <location>
        <position position="224"/>
    </location>
</feature>
<sequence>MRKGAVTLSTTPGHANTIPALANALHSEAPIVNISGSADSNNLGRGAMQEFDQIGVAASVTKGAWAIPSPERIPEYVSLAFRTALSGRQGPVHLTIPHDFQSAKVSGSELQRFLPNDYGIPKRVMGDFNQVNRAIELLNSAERPLIFAGSTAAATTDPKYLTEFVEKTHIPFFSEDSARALIPDSQKYSFGIGYQPLNQAAQKLKEADVVMLLGKKLDYTLGFG</sequence>
<evidence type="ECO:0008006" key="6">
    <source>
        <dbReference type="Google" id="ProtNLM"/>
    </source>
</evidence>
<evidence type="ECO:0000259" key="3">
    <source>
        <dbReference type="Pfam" id="PF00205"/>
    </source>
</evidence>
<evidence type="ECO:0000256" key="2">
    <source>
        <dbReference type="ARBA" id="ARBA00007812"/>
    </source>
</evidence>
<dbReference type="AlphaFoldDB" id="A0A383EMZ0"/>
<dbReference type="GO" id="GO:0000287">
    <property type="term" value="F:magnesium ion binding"/>
    <property type="evidence" value="ECO:0007669"/>
    <property type="project" value="InterPro"/>
</dbReference>
<comment type="similarity">
    <text evidence="2">Belongs to the TPP enzyme family.</text>
</comment>
<protein>
    <recommendedName>
        <fullName evidence="6">Thiamine pyrophosphate enzyme N-terminal TPP-binding domain-containing protein</fullName>
    </recommendedName>
</protein>
<evidence type="ECO:0000313" key="5">
    <source>
        <dbReference type="EMBL" id="SVE57625.1"/>
    </source>
</evidence>
<dbReference type="InterPro" id="IPR012001">
    <property type="entry name" value="Thiamin_PyroP_enz_TPP-bd_dom"/>
</dbReference>
<dbReference type="CDD" id="cd07035">
    <property type="entry name" value="TPP_PYR_POX_like"/>
    <property type="match status" value="1"/>
</dbReference>
<feature type="domain" description="Thiamine pyrophosphate enzyme N-terminal TPP-binding" evidence="4">
    <location>
        <begin position="4"/>
        <end position="55"/>
    </location>
</feature>
<dbReference type="GO" id="GO:0009099">
    <property type="term" value="P:L-valine biosynthetic process"/>
    <property type="evidence" value="ECO:0007669"/>
    <property type="project" value="TreeGrafter"/>
</dbReference>
<comment type="cofactor">
    <cofactor evidence="1">
        <name>thiamine diphosphate</name>
        <dbReference type="ChEBI" id="CHEBI:58937"/>
    </cofactor>
</comment>
<organism evidence="5">
    <name type="scientific">marine metagenome</name>
    <dbReference type="NCBI Taxonomy" id="408172"/>
    <lineage>
        <taxon>unclassified sequences</taxon>
        <taxon>metagenomes</taxon>
        <taxon>ecological metagenomes</taxon>
    </lineage>
</organism>
<dbReference type="SUPFAM" id="SSF52467">
    <property type="entry name" value="DHS-like NAD/FAD-binding domain"/>
    <property type="match status" value="1"/>
</dbReference>
<dbReference type="GO" id="GO:0050660">
    <property type="term" value="F:flavin adenine dinucleotide binding"/>
    <property type="evidence" value="ECO:0007669"/>
    <property type="project" value="TreeGrafter"/>
</dbReference>
<dbReference type="EMBL" id="UINC01226934">
    <property type="protein sequence ID" value="SVE57625.1"/>
    <property type="molecule type" value="Genomic_DNA"/>
</dbReference>
<dbReference type="PANTHER" id="PTHR18968:SF166">
    <property type="entry name" value="2-HYDROXYACYL-COA LYASE 2"/>
    <property type="match status" value="1"/>
</dbReference>
<dbReference type="InterPro" id="IPR045229">
    <property type="entry name" value="TPP_enz"/>
</dbReference>
<feature type="domain" description="Thiamine pyrophosphate enzyme central" evidence="3">
    <location>
        <begin position="131"/>
        <end position="220"/>
    </location>
</feature>
<name>A0A383EMZ0_9ZZZZ</name>
<dbReference type="PANTHER" id="PTHR18968">
    <property type="entry name" value="THIAMINE PYROPHOSPHATE ENZYMES"/>
    <property type="match status" value="1"/>
</dbReference>
<dbReference type="Pfam" id="PF02776">
    <property type="entry name" value="TPP_enzyme_N"/>
    <property type="match status" value="1"/>
</dbReference>
<dbReference type="SUPFAM" id="SSF52518">
    <property type="entry name" value="Thiamin diphosphate-binding fold (THDP-binding)"/>
    <property type="match status" value="1"/>
</dbReference>
<dbReference type="Pfam" id="PF00205">
    <property type="entry name" value="TPP_enzyme_M"/>
    <property type="match status" value="1"/>
</dbReference>
<dbReference type="Gene3D" id="3.40.50.970">
    <property type="match status" value="1"/>
</dbReference>
<proteinExistence type="inferred from homology"/>
<dbReference type="GO" id="GO:0009097">
    <property type="term" value="P:isoleucine biosynthetic process"/>
    <property type="evidence" value="ECO:0007669"/>
    <property type="project" value="TreeGrafter"/>
</dbReference>
<dbReference type="Gene3D" id="3.40.50.1220">
    <property type="entry name" value="TPP-binding domain"/>
    <property type="match status" value="1"/>
</dbReference>
<gene>
    <name evidence="5" type="ORF">METZ01_LOCUS510479</name>
</gene>
<dbReference type="InterPro" id="IPR029061">
    <property type="entry name" value="THDP-binding"/>
</dbReference>
<dbReference type="InterPro" id="IPR012000">
    <property type="entry name" value="Thiamin_PyroP_enz_cen_dom"/>
</dbReference>
<dbReference type="GO" id="GO:0003984">
    <property type="term" value="F:acetolactate synthase activity"/>
    <property type="evidence" value="ECO:0007669"/>
    <property type="project" value="TreeGrafter"/>
</dbReference>
<evidence type="ECO:0000259" key="4">
    <source>
        <dbReference type="Pfam" id="PF02776"/>
    </source>
</evidence>
<reference evidence="5" key="1">
    <citation type="submission" date="2018-05" db="EMBL/GenBank/DDBJ databases">
        <authorList>
            <person name="Lanie J.A."/>
            <person name="Ng W.-L."/>
            <person name="Kazmierczak K.M."/>
            <person name="Andrzejewski T.M."/>
            <person name="Davidsen T.M."/>
            <person name="Wayne K.J."/>
            <person name="Tettelin H."/>
            <person name="Glass J.I."/>
            <person name="Rusch D."/>
            <person name="Podicherti R."/>
            <person name="Tsui H.-C.T."/>
            <person name="Winkler M.E."/>
        </authorList>
    </citation>
    <scope>NUCLEOTIDE SEQUENCE</scope>
</reference>
<dbReference type="InterPro" id="IPR029035">
    <property type="entry name" value="DHS-like_NAD/FAD-binding_dom"/>
</dbReference>
<dbReference type="GO" id="GO:0030976">
    <property type="term" value="F:thiamine pyrophosphate binding"/>
    <property type="evidence" value="ECO:0007669"/>
    <property type="project" value="InterPro"/>
</dbReference>
<accession>A0A383EMZ0</accession>
<evidence type="ECO:0000256" key="1">
    <source>
        <dbReference type="ARBA" id="ARBA00001964"/>
    </source>
</evidence>
<dbReference type="GO" id="GO:0005948">
    <property type="term" value="C:acetolactate synthase complex"/>
    <property type="evidence" value="ECO:0007669"/>
    <property type="project" value="TreeGrafter"/>
</dbReference>